<evidence type="ECO:0000313" key="3">
    <source>
        <dbReference type="EMBL" id="CAB4310021.1"/>
    </source>
</evidence>
<evidence type="ECO:0000256" key="1">
    <source>
        <dbReference type="SAM" id="MobiDB-lite"/>
    </source>
</evidence>
<dbReference type="EMBL" id="CAEKKB010000005">
    <property type="protein sequence ID" value="CAB4310021.1"/>
    <property type="molecule type" value="Genomic_DNA"/>
</dbReference>
<protein>
    <submittedName>
        <fullName evidence="3">Uncharacterized protein</fullName>
    </submittedName>
</protein>
<feature type="region of interest" description="Disordered" evidence="1">
    <location>
        <begin position="1"/>
        <end position="21"/>
    </location>
</feature>
<reference evidence="3 4" key="2">
    <citation type="submission" date="2020-05" db="EMBL/GenBank/DDBJ databases">
        <authorList>
            <person name="Campoy J."/>
            <person name="Schneeberger K."/>
            <person name="Spophaly S."/>
        </authorList>
    </citation>
    <scope>NUCLEOTIDE SEQUENCE [LARGE SCALE GENOMIC DNA]</scope>
    <source>
        <strain evidence="3">PruArmRojPasFocal</strain>
    </source>
</reference>
<evidence type="ECO:0000313" key="5">
    <source>
        <dbReference type="Proteomes" id="UP000507245"/>
    </source>
</evidence>
<dbReference type="Proteomes" id="UP000507245">
    <property type="component" value="Unassembled WGS sequence"/>
</dbReference>
<proteinExistence type="predicted"/>
<dbReference type="AlphaFoldDB" id="A0A6J5XAV8"/>
<organism evidence="3 5">
    <name type="scientific">Prunus armeniaca</name>
    <name type="common">Apricot</name>
    <name type="synonym">Armeniaca vulgaris</name>
    <dbReference type="NCBI Taxonomy" id="36596"/>
    <lineage>
        <taxon>Eukaryota</taxon>
        <taxon>Viridiplantae</taxon>
        <taxon>Streptophyta</taxon>
        <taxon>Embryophyta</taxon>
        <taxon>Tracheophyta</taxon>
        <taxon>Spermatophyta</taxon>
        <taxon>Magnoliopsida</taxon>
        <taxon>eudicotyledons</taxon>
        <taxon>Gunneridae</taxon>
        <taxon>Pentapetalae</taxon>
        <taxon>rosids</taxon>
        <taxon>fabids</taxon>
        <taxon>Rosales</taxon>
        <taxon>Rosaceae</taxon>
        <taxon>Amygdaloideae</taxon>
        <taxon>Amygdaleae</taxon>
        <taxon>Prunus</taxon>
    </lineage>
</organism>
<evidence type="ECO:0000313" key="4">
    <source>
        <dbReference type="Proteomes" id="UP000507222"/>
    </source>
</evidence>
<name>A0A6J5XAV8_PRUAR</name>
<keyword evidence="5" id="KW-1185">Reference proteome</keyword>
<reference evidence="5" key="1">
    <citation type="journal article" date="2020" name="Genome Biol.">
        <title>Gamete binning: chromosome-level and haplotype-resolved genome assembly enabled by high-throughput single-cell sequencing of gamete genomes.</title>
        <authorList>
            <person name="Campoy J.A."/>
            <person name="Sun H."/>
            <person name="Goel M."/>
            <person name="Jiao W.-B."/>
            <person name="Folz-Donahue K."/>
            <person name="Wang N."/>
            <person name="Rubio M."/>
            <person name="Liu C."/>
            <person name="Kukat C."/>
            <person name="Ruiz D."/>
            <person name="Huettel B."/>
            <person name="Schneeberger K."/>
        </authorList>
    </citation>
    <scope>NUCLEOTIDE SEQUENCE [LARGE SCALE GENOMIC DNA]</scope>
    <source>
        <strain evidence="5">cv. Rojo Pasion</strain>
    </source>
</reference>
<dbReference type="EMBL" id="CAEKDK010000005">
    <property type="protein sequence ID" value="CAB4279568.1"/>
    <property type="molecule type" value="Genomic_DNA"/>
</dbReference>
<sequence length="177" mass="19860">MKETSPLSSSSATSDYNPQSQQDSKAVSYFEVMVLLPETRINYMQRLRLFINTRQNKTYQLHICDFLSTQTGAMSVLQQAAQAWEVPPSNQEEGEHCYNNNQGVTNYALPTNTTSHLDPIPVDQKSKGIYAKSSMKTAASISTCKHKLMQLKFIPRQGKLSTIVNYICCQLVGEKQG</sequence>
<feature type="compositionally biased region" description="Low complexity" evidence="1">
    <location>
        <begin position="1"/>
        <end position="14"/>
    </location>
</feature>
<dbReference type="Proteomes" id="UP000507222">
    <property type="component" value="Unassembled WGS sequence"/>
</dbReference>
<gene>
    <name evidence="2" type="ORF">CURHAP_LOCUS31921</name>
    <name evidence="3" type="ORF">ORAREDHAP_LOCUS31524</name>
</gene>
<evidence type="ECO:0000313" key="2">
    <source>
        <dbReference type="EMBL" id="CAB4279568.1"/>
    </source>
</evidence>
<accession>A0A6J5XAV8</accession>